<dbReference type="PRINTS" id="PR00038">
    <property type="entry name" value="HTHLUXR"/>
</dbReference>
<dbReference type="PROSITE" id="PS50043">
    <property type="entry name" value="HTH_LUXR_2"/>
    <property type="match status" value="1"/>
</dbReference>
<dbReference type="PANTHER" id="PTHR43214">
    <property type="entry name" value="TWO-COMPONENT RESPONSE REGULATOR"/>
    <property type="match status" value="1"/>
</dbReference>
<feature type="domain" description="HTH luxR-type" evidence="4">
    <location>
        <begin position="135"/>
        <end position="200"/>
    </location>
</feature>
<dbReference type="EMBL" id="VFOL01000001">
    <property type="protein sequence ID" value="TQL35837.1"/>
    <property type="molecule type" value="Genomic_DNA"/>
</dbReference>
<dbReference type="CDD" id="cd06170">
    <property type="entry name" value="LuxR_C_like"/>
    <property type="match status" value="1"/>
</dbReference>
<dbReference type="EMBL" id="BOQM01000006">
    <property type="protein sequence ID" value="GIM82644.1"/>
    <property type="molecule type" value="Genomic_DNA"/>
</dbReference>
<reference evidence="5 8" key="2">
    <citation type="submission" date="2021-03" db="EMBL/GenBank/DDBJ databases">
        <title>Whole genome shotgun sequence of Salinispora arenicola NBRC 105043.</title>
        <authorList>
            <person name="Komaki H."/>
            <person name="Tamura T."/>
        </authorList>
    </citation>
    <scope>NUCLEOTIDE SEQUENCE [LARGE SCALE GENOMIC DNA]</scope>
    <source>
        <strain evidence="5 8">NBRC 105043</strain>
    </source>
</reference>
<keyword evidence="2 6" id="KW-0238">DNA-binding</keyword>
<evidence type="ECO:0000256" key="2">
    <source>
        <dbReference type="ARBA" id="ARBA00023125"/>
    </source>
</evidence>
<gene>
    <name evidence="6" type="ORF">FB564_0906</name>
    <name evidence="5" type="ORF">Sar04_08260</name>
</gene>
<dbReference type="GO" id="GO:0003677">
    <property type="term" value="F:DNA binding"/>
    <property type="evidence" value="ECO:0007669"/>
    <property type="project" value="UniProtKB-KW"/>
</dbReference>
<keyword evidence="1" id="KW-0805">Transcription regulation</keyword>
<evidence type="ECO:0000313" key="5">
    <source>
        <dbReference type="EMBL" id="GIM82644.1"/>
    </source>
</evidence>
<keyword evidence="8" id="KW-1185">Reference proteome</keyword>
<organism evidence="6 7">
    <name type="scientific">Salinispora arenicola</name>
    <dbReference type="NCBI Taxonomy" id="168697"/>
    <lineage>
        <taxon>Bacteria</taxon>
        <taxon>Bacillati</taxon>
        <taxon>Actinomycetota</taxon>
        <taxon>Actinomycetes</taxon>
        <taxon>Micromonosporales</taxon>
        <taxon>Micromonosporaceae</taxon>
        <taxon>Salinispora</taxon>
    </lineage>
</organism>
<proteinExistence type="predicted"/>
<dbReference type="SUPFAM" id="SSF46894">
    <property type="entry name" value="C-terminal effector domain of the bipartite response regulators"/>
    <property type="match status" value="1"/>
</dbReference>
<evidence type="ECO:0000256" key="1">
    <source>
        <dbReference type="ARBA" id="ARBA00023015"/>
    </source>
</evidence>
<keyword evidence="3" id="KW-0804">Transcription</keyword>
<dbReference type="Gene3D" id="3.40.50.2300">
    <property type="match status" value="1"/>
</dbReference>
<dbReference type="GeneID" id="93770234"/>
<dbReference type="InterPro" id="IPR039420">
    <property type="entry name" value="WalR-like"/>
</dbReference>
<dbReference type="InterPro" id="IPR016032">
    <property type="entry name" value="Sig_transdc_resp-reg_C-effctor"/>
</dbReference>
<dbReference type="Proteomes" id="UP000315983">
    <property type="component" value="Unassembled WGS sequence"/>
</dbReference>
<reference evidence="6 7" key="1">
    <citation type="submission" date="2019-06" db="EMBL/GenBank/DDBJ databases">
        <title>Sequencing the genomes of 1000 actinobacteria strains.</title>
        <authorList>
            <person name="Klenk H.-P."/>
        </authorList>
    </citation>
    <scope>NUCLEOTIDE SEQUENCE [LARGE SCALE GENOMIC DNA]</scope>
    <source>
        <strain evidence="6 7">DSM 44819</strain>
    </source>
</reference>
<protein>
    <submittedName>
        <fullName evidence="6">DNA-binding NarL/FixJ family response regulator</fullName>
    </submittedName>
    <submittedName>
        <fullName evidence="5">Helix-turn-helix transcriptional regulator</fullName>
    </submittedName>
</protein>
<evidence type="ECO:0000313" key="7">
    <source>
        <dbReference type="Proteomes" id="UP000315983"/>
    </source>
</evidence>
<comment type="caution">
    <text evidence="6">The sequence shown here is derived from an EMBL/GenBank/DDBJ whole genome shotgun (WGS) entry which is preliminary data.</text>
</comment>
<sequence length="202" mass="21611">MGEPVRVSVAALDPMLEVGATAALRGSPDMEVVPRSEQARVTVIVVDGVDECVLDIVRHTRATASCPEVVLVATDLEPSAALQAIVAGARGVVRRREADPARLARTVLATADGDCILPLDILDQLPERGAGPLPASSTDPRLSERERAVLRLVADGHETGEIAKQLCYSSRTVTSVVHDITRRFRLRNRAHAVAYTLRAGLL</sequence>
<dbReference type="Pfam" id="PF00196">
    <property type="entry name" value="GerE"/>
    <property type="match status" value="1"/>
</dbReference>
<name>A0A542XJ41_SALAC</name>
<accession>A0A542XJ41</accession>
<evidence type="ECO:0000256" key="3">
    <source>
        <dbReference type="ARBA" id="ARBA00023163"/>
    </source>
</evidence>
<dbReference type="AlphaFoldDB" id="A0A542XJ41"/>
<dbReference type="PANTHER" id="PTHR43214:SF24">
    <property type="entry name" value="TRANSCRIPTIONAL REGULATORY PROTEIN NARL-RELATED"/>
    <property type="match status" value="1"/>
</dbReference>
<dbReference type="GO" id="GO:0006355">
    <property type="term" value="P:regulation of DNA-templated transcription"/>
    <property type="evidence" value="ECO:0007669"/>
    <property type="project" value="InterPro"/>
</dbReference>
<dbReference type="SMART" id="SM00421">
    <property type="entry name" value="HTH_LUXR"/>
    <property type="match status" value="1"/>
</dbReference>
<evidence type="ECO:0000313" key="6">
    <source>
        <dbReference type="EMBL" id="TQL35837.1"/>
    </source>
</evidence>
<evidence type="ECO:0000313" key="8">
    <source>
        <dbReference type="Proteomes" id="UP000677457"/>
    </source>
</evidence>
<evidence type="ECO:0000259" key="4">
    <source>
        <dbReference type="PROSITE" id="PS50043"/>
    </source>
</evidence>
<dbReference type="Proteomes" id="UP000677457">
    <property type="component" value="Unassembled WGS sequence"/>
</dbReference>
<dbReference type="RefSeq" id="WP_018584309.1">
    <property type="nucleotide sequence ID" value="NZ_BOQM01000006.1"/>
</dbReference>
<dbReference type="InterPro" id="IPR000792">
    <property type="entry name" value="Tscrpt_reg_LuxR_C"/>
</dbReference>